<evidence type="ECO:0000256" key="11">
    <source>
        <dbReference type="ARBA" id="ARBA00072172"/>
    </source>
</evidence>
<comment type="subunit">
    <text evidence="10">Forms functional complexes with BSG/CD147 or EMB/GP70 ancillary proteins.</text>
</comment>
<evidence type="ECO:0000256" key="1">
    <source>
        <dbReference type="ARBA" id="ARBA00004554"/>
    </source>
</evidence>
<keyword evidence="18" id="KW-1185">Reference proteome</keyword>
<dbReference type="CDD" id="cd17422">
    <property type="entry name" value="MFS_MCT7"/>
    <property type="match status" value="1"/>
</dbReference>
<dbReference type="Proteomes" id="UP001174136">
    <property type="component" value="Unassembled WGS sequence"/>
</dbReference>
<evidence type="ECO:0000256" key="10">
    <source>
        <dbReference type="ARBA" id="ARBA00064033"/>
    </source>
</evidence>
<dbReference type="FunFam" id="1.20.1250.20:FF:000490">
    <property type="entry name" value="Solute carrier family 16 member 6"/>
    <property type="match status" value="1"/>
</dbReference>
<reference evidence="17" key="1">
    <citation type="journal article" date="2023" name="Front. Mar. Sci.">
        <title>A new Merluccius polli reference genome to investigate the effects of global change in West African waters.</title>
        <authorList>
            <person name="Mateo J.L."/>
            <person name="Blanco-Fernandez C."/>
            <person name="Garcia-Vazquez E."/>
            <person name="Machado-Schiaffino G."/>
        </authorList>
    </citation>
    <scope>NUCLEOTIDE SEQUENCE</scope>
    <source>
        <strain evidence="17">C29</strain>
        <tissue evidence="17">Fin</tissue>
    </source>
</reference>
<protein>
    <recommendedName>
        <fullName evidence="11">Monocarboxylate transporter 7</fullName>
    </recommendedName>
    <alternativeName>
        <fullName evidence="12">Monocarboxylate transporter 6</fullName>
    </alternativeName>
    <alternativeName>
        <fullName evidence="13">Solute carrier family 16 member 6</fullName>
    </alternativeName>
</protein>
<feature type="transmembrane region" description="Helical" evidence="15">
    <location>
        <begin position="516"/>
        <end position="537"/>
    </location>
</feature>
<evidence type="ECO:0000256" key="7">
    <source>
        <dbReference type="ARBA" id="ARBA00023136"/>
    </source>
</evidence>
<feature type="transmembrane region" description="Helical" evidence="15">
    <location>
        <begin position="167"/>
        <end position="185"/>
    </location>
</feature>
<feature type="compositionally biased region" description="Basic and acidic residues" evidence="14">
    <location>
        <begin position="354"/>
        <end position="371"/>
    </location>
</feature>
<feature type="region of interest" description="Disordered" evidence="14">
    <location>
        <begin position="1"/>
        <end position="60"/>
    </location>
</feature>
<name>A0AA47MYP7_MERPO</name>
<feature type="transmembrane region" description="Helical" evidence="15">
    <location>
        <begin position="389"/>
        <end position="411"/>
    </location>
</feature>
<dbReference type="InterPro" id="IPR036259">
    <property type="entry name" value="MFS_trans_sf"/>
</dbReference>
<feature type="transmembrane region" description="Helical" evidence="15">
    <location>
        <begin position="456"/>
        <end position="473"/>
    </location>
</feature>
<feature type="domain" description="Major facilitator superfamily (MFS) profile" evidence="16">
    <location>
        <begin position="88"/>
        <end position="573"/>
    </location>
</feature>
<dbReference type="EMBL" id="JAOPHQ010001835">
    <property type="protein sequence ID" value="KAK0149158.1"/>
    <property type="molecule type" value="Genomic_DNA"/>
</dbReference>
<feature type="region of interest" description="Disordered" evidence="14">
    <location>
        <begin position="288"/>
        <end position="371"/>
    </location>
</feature>
<dbReference type="PROSITE" id="PS50850">
    <property type="entry name" value="MFS"/>
    <property type="match status" value="1"/>
</dbReference>
<feature type="compositionally biased region" description="Polar residues" evidence="14">
    <location>
        <begin position="627"/>
        <end position="645"/>
    </location>
</feature>
<feature type="region of interest" description="Disordered" evidence="14">
    <location>
        <begin position="580"/>
        <end position="645"/>
    </location>
</feature>
<dbReference type="InterPro" id="IPR011701">
    <property type="entry name" value="MFS"/>
</dbReference>
<feature type="transmembrane region" description="Helical" evidence="15">
    <location>
        <begin position="86"/>
        <end position="106"/>
    </location>
</feature>
<feature type="compositionally biased region" description="Pro residues" evidence="14">
    <location>
        <begin position="43"/>
        <end position="55"/>
    </location>
</feature>
<feature type="compositionally biased region" description="Polar residues" evidence="14">
    <location>
        <begin position="291"/>
        <end position="311"/>
    </location>
</feature>
<feature type="compositionally biased region" description="Basic and acidic residues" evidence="14">
    <location>
        <begin position="582"/>
        <end position="601"/>
    </location>
</feature>
<evidence type="ECO:0000313" key="17">
    <source>
        <dbReference type="EMBL" id="KAK0149158.1"/>
    </source>
</evidence>
<feature type="transmembrane region" description="Helical" evidence="15">
    <location>
        <begin position="197"/>
        <end position="218"/>
    </location>
</feature>
<comment type="catalytic activity">
    <reaction evidence="8">
        <text>taurine(out) = taurine(in)</text>
        <dbReference type="Rhea" id="RHEA:66328"/>
        <dbReference type="ChEBI" id="CHEBI:507393"/>
    </reaction>
    <physiologicalReaction direction="left-to-right" evidence="8">
        <dbReference type="Rhea" id="RHEA:66329"/>
    </physiologicalReaction>
    <physiologicalReaction direction="right-to-left" evidence="8">
        <dbReference type="Rhea" id="RHEA:66330"/>
    </physiologicalReaction>
</comment>
<evidence type="ECO:0000259" key="16">
    <source>
        <dbReference type="PROSITE" id="PS50850"/>
    </source>
</evidence>
<evidence type="ECO:0000256" key="13">
    <source>
        <dbReference type="ARBA" id="ARBA00079656"/>
    </source>
</evidence>
<dbReference type="PANTHER" id="PTHR11360:SF20">
    <property type="entry name" value="MONOCARBOXYLATE TRANSPORTER 7"/>
    <property type="match status" value="1"/>
</dbReference>
<dbReference type="PANTHER" id="PTHR11360">
    <property type="entry name" value="MONOCARBOXYLATE TRANSPORTER"/>
    <property type="match status" value="1"/>
</dbReference>
<evidence type="ECO:0000256" key="2">
    <source>
        <dbReference type="ARBA" id="ARBA00022448"/>
    </source>
</evidence>
<dbReference type="Pfam" id="PF07690">
    <property type="entry name" value="MFS_1"/>
    <property type="match status" value="1"/>
</dbReference>
<gene>
    <name evidence="17" type="primary">Slc16a6_0</name>
    <name evidence="17" type="ORF">N1851_010323</name>
</gene>
<feature type="transmembrane region" description="Helical" evidence="15">
    <location>
        <begin position="549"/>
        <end position="568"/>
    </location>
</feature>
<keyword evidence="3" id="KW-1003">Cell membrane</keyword>
<keyword evidence="4" id="KW-0597">Phosphoprotein</keyword>
<dbReference type="InterPro" id="IPR030766">
    <property type="entry name" value="MCT7"/>
</dbReference>
<evidence type="ECO:0000256" key="9">
    <source>
        <dbReference type="ARBA" id="ARBA00058516"/>
    </source>
</evidence>
<evidence type="ECO:0000313" key="18">
    <source>
        <dbReference type="Proteomes" id="UP001174136"/>
    </source>
</evidence>
<keyword evidence="5 15" id="KW-0812">Transmembrane</keyword>
<feature type="transmembrane region" description="Helical" evidence="15">
    <location>
        <begin position="224"/>
        <end position="247"/>
    </location>
</feature>
<feature type="compositionally biased region" description="Low complexity" evidence="14">
    <location>
        <begin position="23"/>
        <end position="34"/>
    </location>
</feature>
<evidence type="ECO:0000256" key="12">
    <source>
        <dbReference type="ARBA" id="ARBA00076353"/>
    </source>
</evidence>
<dbReference type="InterPro" id="IPR050327">
    <property type="entry name" value="Proton-linked_MCT"/>
</dbReference>
<organism evidence="17 18">
    <name type="scientific">Merluccius polli</name>
    <name type="common">Benguela hake</name>
    <name type="synonym">Merluccius cadenati</name>
    <dbReference type="NCBI Taxonomy" id="89951"/>
    <lineage>
        <taxon>Eukaryota</taxon>
        <taxon>Metazoa</taxon>
        <taxon>Chordata</taxon>
        <taxon>Craniata</taxon>
        <taxon>Vertebrata</taxon>
        <taxon>Euteleostomi</taxon>
        <taxon>Actinopterygii</taxon>
        <taxon>Neopterygii</taxon>
        <taxon>Teleostei</taxon>
        <taxon>Neoteleostei</taxon>
        <taxon>Acanthomorphata</taxon>
        <taxon>Zeiogadaria</taxon>
        <taxon>Gadariae</taxon>
        <taxon>Gadiformes</taxon>
        <taxon>Gadoidei</taxon>
        <taxon>Merlucciidae</taxon>
        <taxon>Merluccius</taxon>
    </lineage>
</organism>
<proteinExistence type="predicted"/>
<comment type="function">
    <text evidence="9">Monocarboxylate transporter selective for taurine. May associate with BSG/CD147 or EMB/GP70 ancillary proteins to mediate facilitative efflux or influx of taurine across the plasma membrane. The transport is pH- and sodium-independent. Rather low-affinity, is likely effective for taurine transport in tissues where taurine is present at high concentrations.</text>
</comment>
<keyword evidence="7 15" id="KW-0472">Membrane</keyword>
<evidence type="ECO:0000256" key="14">
    <source>
        <dbReference type="SAM" id="MobiDB-lite"/>
    </source>
</evidence>
<keyword evidence="6 15" id="KW-1133">Transmembrane helix</keyword>
<feature type="compositionally biased region" description="Basic and acidic residues" evidence="14">
    <location>
        <begin position="608"/>
        <end position="620"/>
    </location>
</feature>
<evidence type="ECO:0000256" key="8">
    <source>
        <dbReference type="ARBA" id="ARBA00050472"/>
    </source>
</evidence>
<dbReference type="FunFam" id="1.20.1250.20:FF:000326">
    <property type="entry name" value="Solute carrier family 16 member 6"/>
    <property type="match status" value="1"/>
</dbReference>
<comment type="caution">
    <text evidence="17">The sequence shown here is derived from an EMBL/GenBank/DDBJ whole genome shotgun (WGS) entry which is preliminary data.</text>
</comment>
<dbReference type="AlphaFoldDB" id="A0AA47MYP7"/>
<dbReference type="Gene3D" id="1.20.1250.20">
    <property type="entry name" value="MFS general substrate transporter like domains"/>
    <property type="match status" value="1"/>
</dbReference>
<keyword evidence="2" id="KW-0813">Transport</keyword>
<sequence>MAARDGEQSQSTGPHVDSHSRSRSSSNRTGSADSVTAERGKPGSPPSPPHPPTPTPAGDASAMAVHTLRGCVLFRPNVYQEVPDGGWGWLVAAAFFLVEVFTYGTIKSFGIFLQDLVKEFEESNSKVSWVISICVFVMTFMVPMTTFNSSTAPLSSVLTIRFGFQPVVMLGGTLIAMGTITTAFTSSIKEMYVTTGIVAGLGYCLTFLPTVTILSQYFDRRRSLVTALASTGESFAMFALAPAFAALRDRVGWRHTMVVIGALQGTIIVCGALLRPIVVKPSRQAEMVSLNPKSSSQATTKTNGLSPSSKDSGALSLKEGTEDGTLDACDKQASGWTESDARREAEWAGVEAQGAKEEGATREDGPKPPVDARPKVKLLDFSILREGSFICYSLFGLFATLGFFAPPLYIIDLSVSRGVERDQATYMLSIMAVAEVFGRLSVGWVLTQPRVRGQKLWVLLGCVVSMALVLLVFTLVWEFYGLAACCAAFGFFMGSISCTHIPLLAEDDVVGIERMASAAGVYVFIQSFAGLAGPPLGGFLVDETKDYGSAFYSCTAGMALGAVFLGLVKPAKRWLPCKKHMNHPEEETQQEGREDNTEHRTCVSKPSDGGRDTAREHQEIVVELDQNVCSPTPVPESNQSDQVRL</sequence>
<dbReference type="InterPro" id="IPR020846">
    <property type="entry name" value="MFS_dom"/>
</dbReference>
<comment type="subcellular location">
    <subcellularLocation>
        <location evidence="1">Basolateral cell membrane</location>
        <topology evidence="1">Multi-pass membrane protein</topology>
    </subcellularLocation>
</comment>
<feature type="transmembrane region" description="Helical" evidence="15">
    <location>
        <begin position="127"/>
        <end position="147"/>
    </location>
</feature>
<evidence type="ECO:0000256" key="3">
    <source>
        <dbReference type="ARBA" id="ARBA00022475"/>
    </source>
</evidence>
<evidence type="ECO:0000256" key="5">
    <source>
        <dbReference type="ARBA" id="ARBA00022692"/>
    </source>
</evidence>
<feature type="transmembrane region" description="Helical" evidence="15">
    <location>
        <begin position="423"/>
        <end position="444"/>
    </location>
</feature>
<evidence type="ECO:0000256" key="4">
    <source>
        <dbReference type="ARBA" id="ARBA00022553"/>
    </source>
</evidence>
<evidence type="ECO:0000256" key="6">
    <source>
        <dbReference type="ARBA" id="ARBA00022989"/>
    </source>
</evidence>
<dbReference type="SUPFAM" id="SSF103473">
    <property type="entry name" value="MFS general substrate transporter"/>
    <property type="match status" value="1"/>
</dbReference>
<evidence type="ECO:0000256" key="15">
    <source>
        <dbReference type="SAM" id="Phobius"/>
    </source>
</evidence>
<feature type="transmembrane region" description="Helical" evidence="15">
    <location>
        <begin position="479"/>
        <end position="504"/>
    </location>
</feature>
<dbReference type="GO" id="GO:0008028">
    <property type="term" value="F:monocarboxylic acid transmembrane transporter activity"/>
    <property type="evidence" value="ECO:0007669"/>
    <property type="project" value="TreeGrafter"/>
</dbReference>
<accession>A0AA47MYP7</accession>
<dbReference type="GO" id="GO:0016323">
    <property type="term" value="C:basolateral plasma membrane"/>
    <property type="evidence" value="ECO:0007669"/>
    <property type="project" value="UniProtKB-SubCell"/>
</dbReference>